<dbReference type="Gene3D" id="3.40.50.300">
    <property type="entry name" value="P-loop containing nucleotide triphosphate hydrolases"/>
    <property type="match status" value="1"/>
</dbReference>
<dbReference type="RefSeq" id="WP_013760199.1">
    <property type="nucleotide sequence ID" value="NC_015501.1"/>
</dbReference>
<dbReference type="InterPro" id="IPR039187">
    <property type="entry name" value="SNO_AAA"/>
</dbReference>
<dbReference type="GO" id="GO:0006355">
    <property type="term" value="P:regulation of DNA-templated transcription"/>
    <property type="evidence" value="ECO:0007669"/>
    <property type="project" value="InterPro"/>
</dbReference>
<dbReference type="OrthoDB" id="9815272at2"/>
<dbReference type="Proteomes" id="UP000006545">
    <property type="component" value="Chromosome"/>
</dbReference>
<comment type="similarity">
    <text evidence="1">Belongs to the SBNO family.</text>
</comment>
<evidence type="ECO:0000313" key="3">
    <source>
        <dbReference type="EMBL" id="AEE12661.1"/>
    </source>
</evidence>
<evidence type="ECO:0000259" key="2">
    <source>
        <dbReference type="PROSITE" id="PS51192"/>
    </source>
</evidence>
<dbReference type="InterPro" id="IPR026741">
    <property type="entry name" value="SNO"/>
</dbReference>
<dbReference type="InterPro" id="IPR026937">
    <property type="entry name" value="SBNO_Helicase_C_dom"/>
</dbReference>
<dbReference type="eggNOG" id="COG1203">
    <property type="taxonomic scope" value="Bacteria"/>
</dbReference>
<dbReference type="KEGG" id="pah:Poras_0713"/>
<organism evidence="3 4">
    <name type="scientific">Porphyromonas asaccharolytica (strain ATCC 25260 / DSM 20707 / BCRC 10618 / CCUG 7834 / JCM 6326 / LMG 13178 / VPI 4198 / B440)</name>
    <name type="common">Bacteroides asaccharolyticus</name>
    <dbReference type="NCBI Taxonomy" id="879243"/>
    <lineage>
        <taxon>Bacteria</taxon>
        <taxon>Pseudomonadati</taxon>
        <taxon>Bacteroidota</taxon>
        <taxon>Bacteroidia</taxon>
        <taxon>Bacteroidales</taxon>
        <taxon>Porphyromonadaceae</taxon>
        <taxon>Porphyromonas</taxon>
    </lineage>
</organism>
<dbReference type="STRING" id="879243.Poras_0713"/>
<dbReference type="InterPro" id="IPR027417">
    <property type="entry name" value="P-loop_NTPase"/>
</dbReference>
<feature type="domain" description="Helicase ATP-binding" evidence="2">
    <location>
        <begin position="77"/>
        <end position="313"/>
    </location>
</feature>
<name>F4KJT4_PORAD</name>
<dbReference type="InterPro" id="IPR014001">
    <property type="entry name" value="Helicase_ATP-bd"/>
</dbReference>
<accession>F4KJT4</accession>
<keyword evidence="4" id="KW-1185">Reference proteome</keyword>
<dbReference type="HOGENOM" id="CLU_250564_0_0_10"/>
<sequence length="1464" mass="167442">MEVLSTEYKGISAGAQELGTKVPSQLANDTTHALEKLRDALGGDVSGFVAKRLHFSQKELFQALAMEQIDSVAMAIYNIEMRSQAVIIGDQTGIGKGRQAAAMIRYGMLSGYLPVFFTDRYTLFSDMYRDCKALGIQEARPLIVNSGVSVVDFDKVIEPESMPDAPDEIWSPTIGEDEEADDSGLMTLYQKQYEVVYKSLKKREMEIIYSKRDIPEGCYEYLMMTYSQLKDAKKDKTRLDFLNALCEKHRLLFIFDEAHRSSSVSAGNVSVITQCINSVLENSAEAQCVFLSATFAKRPECLITFMQRTALSALATKATLQLAFASGGVPMQEFVSSTLAADGQMIRREHSNEGIPDPIYTYLDDDLVVHSELFDRVMYWFRELVTLSQMVHQTIALGRLYQLIADWGCYPTRGQLFYVNKILLIALKAKTIADAAVGEVRQGRSVVIGMSDTLECVLQDVVKDEKGNCFGDFSAILLRLLEKTVIDTHSYMSLFKLTFDMDLPGAEEVANAIAEVENFYELLKHGIKEDTFHLPLSPIDVIRRLITRETFEAPDGRFIHIRFEECTGRVHQLEYTWPDGEDDFCAATIVSRRKVHSNRIFNDFQNNKLDVILINACGAIGASAHAIATAEVPESQVRQRKMLIVQTDLDVNIDLQKRGRINRTGQRMDLPPLYEYIITSIPSEKRLNMMLRAKLRLLSANTAANQDQDRKQADFIDLSNKYGNQVAREFLEAHTELSFVLGLKPTSSLTASRLMARLAMLSVTAQQDAIDELFTAYQALETDLRRINQWDLEREHRDFEAVFVRDEFFTAALDDSRLGGGSYLTTYRCRHRTFPYDSKSLQKAIIEAQQQYGLPFRENSVLHKEVDAYYRLQRKKVRERIAQRQDILTLNVRESLKKHITNDELVDELIAIAQQPYESWCGMAKEKVKGLHMRNTILRRLKSYSNEWMANAQRLDKNLKKISEEGKRLRTILSAAKLGFSYDMSGCVELEFECDYVIGVLKDIRFGQDIEKKFLPGKVELVFALSAGMREITINLVHSEKNSNYSKLESIMKYGQPYPFDAMVWNEEIAKYNNRIIERKIVTGNILGAYSDLAIAKLKPRFITFTLAPDKAGKKTVAHGLLMPLDEVRLREVLKNVTLPLADGLRYANSTSSVYYVTGLDVTFLLMPIREKSNDGLKFRISVDERSTKAFEQLYAPIRSLFIAEPVSSKWSERDKASNNPKQRKTRMRYYTDNLRFESEPMQSIIAFWVKNKAMIVVPREQITIGELKQFESQSLHEENMAWPVLDWQNETEQPLPPSYREVLLHITPPMLKDDDEGLDVQSYSPFVTLCKATLKLEGCSMKDMATRLQSRSLYFNWRSCSHLEDNERSLRRAVLDELRHALIEPTDKISLACYDRLYKASCKERLDVVTSIRERFKEEFLFMSPPREQVMEFLNNCPCSNRLEHIVQSLRRYLDGETDVIMD</sequence>
<dbReference type="SUPFAM" id="SSF52540">
    <property type="entry name" value="P-loop containing nucleoside triphosphate hydrolases"/>
    <property type="match status" value="2"/>
</dbReference>
<protein>
    <recommendedName>
        <fullName evidence="2">Helicase ATP-binding domain-containing protein</fullName>
    </recommendedName>
</protein>
<dbReference type="PANTHER" id="PTHR12706:SF30">
    <property type="entry name" value="PROTEIN STRAWBERRY NOTCH-RELATED"/>
    <property type="match status" value="1"/>
</dbReference>
<dbReference type="PROSITE" id="PS51192">
    <property type="entry name" value="HELICASE_ATP_BIND_1"/>
    <property type="match status" value="1"/>
</dbReference>
<evidence type="ECO:0000313" key="4">
    <source>
        <dbReference type="Proteomes" id="UP000006545"/>
    </source>
</evidence>
<dbReference type="PANTHER" id="PTHR12706">
    <property type="entry name" value="STRAWBERRY NOTCH-RELATED"/>
    <property type="match status" value="1"/>
</dbReference>
<dbReference type="Pfam" id="PF13871">
    <property type="entry name" value="Helicase_C_4"/>
    <property type="match status" value="1"/>
</dbReference>
<dbReference type="EMBL" id="CP002689">
    <property type="protein sequence ID" value="AEE12661.1"/>
    <property type="molecule type" value="Genomic_DNA"/>
</dbReference>
<proteinExistence type="inferred from homology"/>
<dbReference type="Pfam" id="PF13872">
    <property type="entry name" value="AAA_34"/>
    <property type="match status" value="1"/>
</dbReference>
<evidence type="ECO:0000256" key="1">
    <source>
        <dbReference type="ARBA" id="ARBA00006992"/>
    </source>
</evidence>
<reference evidence="4" key="1">
    <citation type="submission" date="2011-04" db="EMBL/GenBank/DDBJ databases">
        <title>The complete genome of Porphyromonas asaccharolytica DSM 20707.</title>
        <authorList>
            <person name="Lucas S."/>
            <person name="Han J."/>
            <person name="Lapidus A."/>
            <person name="Bruce D."/>
            <person name="Goodwin L."/>
            <person name="Pitluck S."/>
            <person name="Peters L."/>
            <person name="Kyrpides N."/>
            <person name="Mavromatis K."/>
            <person name="Ivanova N."/>
            <person name="Ovchinnikova G."/>
            <person name="Pagani I."/>
            <person name="Lu M."/>
            <person name="Detter J.C."/>
            <person name="Tapia R."/>
            <person name="Han C."/>
            <person name="Land M."/>
            <person name="Hauser L."/>
            <person name="Markowitz V."/>
            <person name="Cheng J.-F."/>
            <person name="Hugenholtz P."/>
            <person name="Woyke T."/>
            <person name="Wu D."/>
            <person name="Gronow S."/>
            <person name="Wellnitz S."/>
            <person name="Brambilla E."/>
            <person name="Klenk H.-P."/>
            <person name="Eisen J.A."/>
        </authorList>
    </citation>
    <scope>NUCLEOTIDE SEQUENCE [LARGE SCALE GENOMIC DNA]</scope>
    <source>
        <strain evidence="4">ATCC 25260 / DSM 20707 / VPI 4198</strain>
    </source>
</reference>
<gene>
    <name evidence="3" type="ordered locus">Poras_0713</name>
</gene>